<evidence type="ECO:0000256" key="3">
    <source>
        <dbReference type="ARBA" id="ARBA00022989"/>
    </source>
</evidence>
<sequence>MARPGASSAHQLRAPSRWSTAVVGRRVAQGLLDAVLSSLLPLLSLSLFLVAPLGAGGAGEGLFAAVSLLVLLLAITAHAWYWVARPISRRGQTTGMRMTGIRVVSADGMPVTRGALLVRWLVLPVDLPLIGLLSMLLSARHQRLGDRLADTVVIRDR</sequence>
<evidence type="ECO:0000259" key="6">
    <source>
        <dbReference type="Pfam" id="PF06271"/>
    </source>
</evidence>
<organism evidence="7 8">
    <name type="scientific">Spinactinospora alkalitolerans</name>
    <dbReference type="NCBI Taxonomy" id="687207"/>
    <lineage>
        <taxon>Bacteria</taxon>
        <taxon>Bacillati</taxon>
        <taxon>Actinomycetota</taxon>
        <taxon>Actinomycetes</taxon>
        <taxon>Streptosporangiales</taxon>
        <taxon>Nocardiopsidaceae</taxon>
        <taxon>Spinactinospora</taxon>
    </lineage>
</organism>
<keyword evidence="3 5" id="KW-1133">Transmembrane helix</keyword>
<dbReference type="Proteomes" id="UP000589036">
    <property type="component" value="Unassembled WGS sequence"/>
</dbReference>
<comment type="caution">
    <text evidence="7">The sequence shown here is derived from an EMBL/GenBank/DDBJ whole genome shotgun (WGS) entry which is preliminary data.</text>
</comment>
<dbReference type="InterPro" id="IPR010432">
    <property type="entry name" value="RDD"/>
</dbReference>
<dbReference type="PANTHER" id="PTHR38480:SF1">
    <property type="entry name" value="SLR0254 PROTEIN"/>
    <property type="match status" value="1"/>
</dbReference>
<dbReference type="Pfam" id="PF06271">
    <property type="entry name" value="RDD"/>
    <property type="match status" value="1"/>
</dbReference>
<dbReference type="AlphaFoldDB" id="A0A852TQB9"/>
<evidence type="ECO:0000256" key="4">
    <source>
        <dbReference type="ARBA" id="ARBA00023136"/>
    </source>
</evidence>
<dbReference type="PANTHER" id="PTHR38480">
    <property type="entry name" value="SLR0254 PROTEIN"/>
    <property type="match status" value="1"/>
</dbReference>
<feature type="transmembrane region" description="Helical" evidence="5">
    <location>
        <begin position="117"/>
        <end position="137"/>
    </location>
</feature>
<evidence type="ECO:0000256" key="1">
    <source>
        <dbReference type="ARBA" id="ARBA00004141"/>
    </source>
</evidence>
<feature type="transmembrane region" description="Helical" evidence="5">
    <location>
        <begin position="62"/>
        <end position="83"/>
    </location>
</feature>
<evidence type="ECO:0000256" key="5">
    <source>
        <dbReference type="SAM" id="Phobius"/>
    </source>
</evidence>
<gene>
    <name evidence="7" type="ORF">HDA32_000142</name>
</gene>
<keyword evidence="8" id="KW-1185">Reference proteome</keyword>
<name>A0A852TQB9_9ACTN</name>
<protein>
    <submittedName>
        <fullName evidence="7">Putative RDD family membrane protein YckC</fullName>
    </submittedName>
</protein>
<keyword evidence="4 5" id="KW-0472">Membrane</keyword>
<feature type="domain" description="RDD" evidence="6">
    <location>
        <begin position="21"/>
        <end position="149"/>
    </location>
</feature>
<evidence type="ECO:0000256" key="2">
    <source>
        <dbReference type="ARBA" id="ARBA00022692"/>
    </source>
</evidence>
<feature type="transmembrane region" description="Helical" evidence="5">
    <location>
        <begin position="34"/>
        <end position="55"/>
    </location>
</feature>
<evidence type="ECO:0000313" key="8">
    <source>
        <dbReference type="Proteomes" id="UP000589036"/>
    </source>
</evidence>
<dbReference type="RefSeq" id="WP_179641319.1">
    <property type="nucleotide sequence ID" value="NZ_BAAAYY010000005.1"/>
</dbReference>
<keyword evidence="2 5" id="KW-0812">Transmembrane</keyword>
<comment type="subcellular location">
    <subcellularLocation>
        <location evidence="1">Membrane</location>
        <topology evidence="1">Multi-pass membrane protein</topology>
    </subcellularLocation>
</comment>
<evidence type="ECO:0000313" key="7">
    <source>
        <dbReference type="EMBL" id="NYE45022.1"/>
    </source>
</evidence>
<reference evidence="7 8" key="1">
    <citation type="submission" date="2020-07" db="EMBL/GenBank/DDBJ databases">
        <title>Sequencing the genomes of 1000 actinobacteria strains.</title>
        <authorList>
            <person name="Klenk H.-P."/>
        </authorList>
    </citation>
    <scope>NUCLEOTIDE SEQUENCE [LARGE SCALE GENOMIC DNA]</scope>
    <source>
        <strain evidence="7 8">CXB654</strain>
    </source>
</reference>
<accession>A0A852TQB9</accession>
<dbReference type="GO" id="GO:0016020">
    <property type="term" value="C:membrane"/>
    <property type="evidence" value="ECO:0007669"/>
    <property type="project" value="UniProtKB-SubCell"/>
</dbReference>
<dbReference type="EMBL" id="JACCCC010000001">
    <property type="protein sequence ID" value="NYE45022.1"/>
    <property type="molecule type" value="Genomic_DNA"/>
</dbReference>
<proteinExistence type="predicted"/>